<name>A0A9J9LC18_RHIWR</name>
<dbReference type="KEGG" id="swi:Swit_1619"/>
<dbReference type="InterPro" id="IPR029058">
    <property type="entry name" value="AB_hydrolase_fold"/>
</dbReference>
<dbReference type="InterPro" id="IPR019819">
    <property type="entry name" value="Carboxylesterase_B_CS"/>
</dbReference>
<dbReference type="SUPFAM" id="SSF53474">
    <property type="entry name" value="alpha/beta-Hydrolases"/>
    <property type="match status" value="1"/>
</dbReference>
<dbReference type="PANTHER" id="PTHR11559">
    <property type="entry name" value="CARBOXYLESTERASE"/>
    <property type="match status" value="1"/>
</dbReference>
<dbReference type="AlphaFoldDB" id="A0A9J9LC18"/>
<gene>
    <name evidence="2" type="ordered locus">Swit_1619</name>
</gene>
<dbReference type="EMBL" id="CP000699">
    <property type="protein sequence ID" value="ABQ67982.1"/>
    <property type="molecule type" value="Genomic_DNA"/>
</dbReference>
<dbReference type="PROSITE" id="PS00941">
    <property type="entry name" value="CARBOXYLESTERASE_B_2"/>
    <property type="match status" value="1"/>
</dbReference>
<evidence type="ECO:0000259" key="1">
    <source>
        <dbReference type="Pfam" id="PF00135"/>
    </source>
</evidence>
<keyword evidence="3" id="KW-1185">Reference proteome</keyword>
<dbReference type="InterPro" id="IPR002018">
    <property type="entry name" value="CarbesteraseB"/>
</dbReference>
<proteinExistence type="predicted"/>
<dbReference type="Pfam" id="PF00135">
    <property type="entry name" value="COesterase"/>
    <property type="match status" value="1"/>
</dbReference>
<dbReference type="Gene3D" id="3.40.50.1820">
    <property type="entry name" value="alpha/beta hydrolase"/>
    <property type="match status" value="1"/>
</dbReference>
<dbReference type="Proteomes" id="UP000001989">
    <property type="component" value="Chromosome"/>
</dbReference>
<reference evidence="2 3" key="1">
    <citation type="journal article" date="2010" name="J. Bacteriol.">
        <title>Genome sequence of the dioxin-mineralizing bacterium Sphingomonas wittichii RW1.</title>
        <authorList>
            <person name="Miller T.R."/>
            <person name="Delcher A.L."/>
            <person name="Salzberg S.L."/>
            <person name="Saunders E."/>
            <person name="Detter J.C."/>
            <person name="Halden R.U."/>
        </authorList>
    </citation>
    <scope>NUCLEOTIDE SEQUENCE [LARGE SCALE GENOMIC DNA]</scope>
    <source>
        <strain evidence="3">DSM 6014 / CCUG 31198 / JCM 15750 / NBRC 105917 / EY 4224 / RW1</strain>
    </source>
</reference>
<sequence>MTAKMTGTSADDLQNFEETPCILALRDGEIRGIERDSVRIFKGVPFAAAPVGDLRFRPPQRPTPWSGVREADEYGPAPMQGGLSGTASLAYLGAPRSEDCLYLNVWAPAAPGPHPVLVWIFGGSNQTGSASFPLFDGAVFARRGIACVTISYRVGVYGFLELGEVLGADYRGSSENGLRDIVAALEWVQENIAAFGGDPARVTAGGESAGGMNICSLMAAPAARDLFQSAIVQSGGEVVASLEEANAVARIFNEGLLEAGGVASDLLAMPAEEITTLQSRLLDGRPRSFRGVFGGDLIPVRPLDAIAQGASSQVRLLIGTNRDESIMFIPSTGTAGPQISNADLAANDPVFNRYAPRFAGLSPLEQRVRFMTARDFWRSSSQIALARARQGAAETYVYRFDQTAATGAWAGRAVHAAELPYVWNALDAPSAVAFLTGQADAGRRRLGAEICDRWANFIHGHPPDADGALPWPRFDRDHAVLLFDEKVRLEPLDEAELELWT</sequence>
<evidence type="ECO:0000313" key="2">
    <source>
        <dbReference type="EMBL" id="ABQ67982.1"/>
    </source>
</evidence>
<dbReference type="InterPro" id="IPR050309">
    <property type="entry name" value="Type-B_Carboxylest/Lipase"/>
</dbReference>
<organism evidence="2 3">
    <name type="scientific">Rhizorhabdus wittichii (strain DSM 6014 / CCUG 31198 / JCM 15750 / NBRC 105917 / EY 4224 / RW1)</name>
    <name type="common">Sphingomonas wittichii</name>
    <dbReference type="NCBI Taxonomy" id="392499"/>
    <lineage>
        <taxon>Bacteria</taxon>
        <taxon>Pseudomonadati</taxon>
        <taxon>Pseudomonadota</taxon>
        <taxon>Alphaproteobacteria</taxon>
        <taxon>Sphingomonadales</taxon>
        <taxon>Sphingomonadaceae</taxon>
        <taxon>Rhizorhabdus</taxon>
    </lineage>
</organism>
<evidence type="ECO:0000313" key="3">
    <source>
        <dbReference type="Proteomes" id="UP000001989"/>
    </source>
</evidence>
<accession>A0A9J9LC18</accession>
<feature type="domain" description="Carboxylesterase type B" evidence="1">
    <location>
        <begin position="23"/>
        <end position="488"/>
    </location>
</feature>
<protein>
    <submittedName>
        <fullName evidence="2">Carboxylesterase, type B</fullName>
    </submittedName>
</protein>